<sequence>MVYRARVLRGLAFTQMIFGSSMIVAGITSILGAIDHWSTKAGFGIWVGIWVLISGLLGCIGAKDVTNPNKCMIGCFMGFSITACIIAGIMFICYCVTLQELSHIIHCRADDFWWSLDTYCYSRSERNKASFGLEVGSCQLTFSVVVFFVALASSIYCCKAVCCGVPPVGGVASQQVMYIPPQQIYPGGQAGVVVIQPSGVIASTSHGYLFAAGQQTVFLPPLKEAREHERPPPYSYSAGNGNALPSTASLSGADEDDVHLPYSYSARTGNALPSTASASGVTEVVHLPYSYSARTGNVPPSAASVSGVTEDVHLPSSYSARTGNALPSTASASGVTEVVHLPYSYSARTGNVPPSAASVSGVTED</sequence>
<comment type="subcellular location">
    <subcellularLocation>
        <location evidence="1">Membrane</location>
        <topology evidence="1">Multi-pass membrane protein</topology>
    </subcellularLocation>
</comment>
<dbReference type="EMBL" id="CALNXK010000038">
    <property type="protein sequence ID" value="CAH3123281.1"/>
    <property type="molecule type" value="Genomic_DNA"/>
</dbReference>
<evidence type="ECO:0000256" key="6">
    <source>
        <dbReference type="SAM" id="MobiDB-lite"/>
    </source>
</evidence>
<evidence type="ECO:0000313" key="9">
    <source>
        <dbReference type="Proteomes" id="UP001159405"/>
    </source>
</evidence>
<feature type="region of interest" description="Disordered" evidence="6">
    <location>
        <begin position="227"/>
        <end position="252"/>
    </location>
</feature>
<dbReference type="PANTHER" id="PTHR23320:SF165">
    <property type="entry name" value="MARVEL DOMAIN-CONTAINING PROTEIN"/>
    <property type="match status" value="1"/>
</dbReference>
<protein>
    <submittedName>
        <fullName evidence="8">Uncharacterized protein</fullName>
    </submittedName>
</protein>
<dbReference type="InterPro" id="IPR030417">
    <property type="entry name" value="MS4A"/>
</dbReference>
<reference evidence="8 9" key="1">
    <citation type="submission" date="2022-05" db="EMBL/GenBank/DDBJ databases">
        <authorList>
            <consortium name="Genoscope - CEA"/>
            <person name="William W."/>
        </authorList>
    </citation>
    <scope>NUCLEOTIDE SEQUENCE [LARGE SCALE GENOMIC DNA]</scope>
</reference>
<feature type="transmembrane region" description="Helical" evidence="7">
    <location>
        <begin position="40"/>
        <end position="60"/>
    </location>
</feature>
<evidence type="ECO:0000256" key="7">
    <source>
        <dbReference type="SAM" id="Phobius"/>
    </source>
</evidence>
<evidence type="ECO:0000256" key="1">
    <source>
        <dbReference type="ARBA" id="ARBA00004141"/>
    </source>
</evidence>
<name>A0ABN8NWJ0_9CNID</name>
<proteinExistence type="inferred from homology"/>
<evidence type="ECO:0000256" key="3">
    <source>
        <dbReference type="ARBA" id="ARBA00022692"/>
    </source>
</evidence>
<gene>
    <name evidence="8" type="ORF">PLOB_00029874</name>
</gene>
<keyword evidence="9" id="KW-1185">Reference proteome</keyword>
<feature type="transmembrane region" description="Helical" evidence="7">
    <location>
        <begin position="12"/>
        <end position="34"/>
    </location>
</feature>
<organism evidence="8 9">
    <name type="scientific">Porites lobata</name>
    <dbReference type="NCBI Taxonomy" id="104759"/>
    <lineage>
        <taxon>Eukaryota</taxon>
        <taxon>Metazoa</taxon>
        <taxon>Cnidaria</taxon>
        <taxon>Anthozoa</taxon>
        <taxon>Hexacorallia</taxon>
        <taxon>Scleractinia</taxon>
        <taxon>Fungiina</taxon>
        <taxon>Poritidae</taxon>
        <taxon>Porites</taxon>
    </lineage>
</organism>
<comment type="caution">
    <text evidence="8">The sequence shown here is derived from an EMBL/GenBank/DDBJ whole genome shotgun (WGS) entry which is preliminary data.</text>
</comment>
<comment type="similarity">
    <text evidence="2">Belongs to the MS4A family.</text>
</comment>
<keyword evidence="5 7" id="KW-0472">Membrane</keyword>
<dbReference type="Proteomes" id="UP001159405">
    <property type="component" value="Unassembled WGS sequence"/>
</dbReference>
<evidence type="ECO:0000256" key="4">
    <source>
        <dbReference type="ARBA" id="ARBA00022989"/>
    </source>
</evidence>
<dbReference type="Pfam" id="PF04103">
    <property type="entry name" value="CD20"/>
    <property type="match status" value="1"/>
</dbReference>
<dbReference type="InterPro" id="IPR007237">
    <property type="entry name" value="CD20-like"/>
</dbReference>
<evidence type="ECO:0000313" key="8">
    <source>
        <dbReference type="EMBL" id="CAH3123281.1"/>
    </source>
</evidence>
<evidence type="ECO:0000256" key="5">
    <source>
        <dbReference type="ARBA" id="ARBA00023136"/>
    </source>
</evidence>
<feature type="compositionally biased region" description="Polar residues" evidence="6">
    <location>
        <begin position="237"/>
        <end position="250"/>
    </location>
</feature>
<evidence type="ECO:0000256" key="2">
    <source>
        <dbReference type="ARBA" id="ARBA00009565"/>
    </source>
</evidence>
<feature type="non-terminal residue" evidence="8">
    <location>
        <position position="365"/>
    </location>
</feature>
<feature type="transmembrane region" description="Helical" evidence="7">
    <location>
        <begin position="72"/>
        <end position="92"/>
    </location>
</feature>
<keyword evidence="4 7" id="KW-1133">Transmembrane helix</keyword>
<keyword evidence="3 7" id="KW-0812">Transmembrane</keyword>
<dbReference type="PANTHER" id="PTHR23320">
    <property type="entry name" value="MEMBRANE-SPANNING 4-DOMAINS SUBFAMILY A MS4A -RELATED"/>
    <property type="match status" value="1"/>
</dbReference>
<accession>A0ABN8NWJ0</accession>